<evidence type="ECO:0000313" key="1">
    <source>
        <dbReference type="EMBL" id="ETL85924.1"/>
    </source>
</evidence>
<gene>
    <name evidence="1" type="ORF">L917_14596</name>
</gene>
<protein>
    <submittedName>
        <fullName evidence="1">Uncharacterized protein</fullName>
    </submittedName>
</protein>
<accession>W2KMS0</accession>
<proteinExistence type="predicted"/>
<organism evidence="1">
    <name type="scientific">Phytophthora nicotianae</name>
    <name type="common">Potato buckeye rot agent</name>
    <name type="synonym">Phytophthora parasitica</name>
    <dbReference type="NCBI Taxonomy" id="4792"/>
    <lineage>
        <taxon>Eukaryota</taxon>
        <taxon>Sar</taxon>
        <taxon>Stramenopiles</taxon>
        <taxon>Oomycota</taxon>
        <taxon>Peronosporomycetes</taxon>
        <taxon>Peronosporales</taxon>
        <taxon>Peronosporaceae</taxon>
        <taxon>Phytophthora</taxon>
    </lineage>
</organism>
<dbReference type="AlphaFoldDB" id="W2KMS0"/>
<reference evidence="1" key="1">
    <citation type="submission" date="2013-11" db="EMBL/GenBank/DDBJ databases">
        <title>The Genome Sequence of Phytophthora parasitica CHvinca01.</title>
        <authorList>
            <consortium name="The Broad Institute Genomics Platform"/>
            <person name="Russ C."/>
            <person name="Tyler B."/>
            <person name="Panabieres F."/>
            <person name="Shan W."/>
            <person name="Tripathy S."/>
            <person name="Grunwald N."/>
            <person name="Machado M."/>
            <person name="Johnson C.S."/>
            <person name="Arredondo F."/>
            <person name="Hong C."/>
            <person name="Coffey M."/>
            <person name="Young S.K."/>
            <person name="Zeng Q."/>
            <person name="Gargeya S."/>
            <person name="Fitzgerald M."/>
            <person name="Abouelleil A."/>
            <person name="Alvarado L."/>
            <person name="Chapman S.B."/>
            <person name="Gainer-Dewar J."/>
            <person name="Goldberg J."/>
            <person name="Griggs A."/>
            <person name="Gujja S."/>
            <person name="Hansen M."/>
            <person name="Howarth C."/>
            <person name="Imamovic A."/>
            <person name="Ireland A."/>
            <person name="Larimer J."/>
            <person name="McCowan C."/>
            <person name="Murphy C."/>
            <person name="Pearson M."/>
            <person name="Poon T.W."/>
            <person name="Priest M."/>
            <person name="Roberts A."/>
            <person name="Saif S."/>
            <person name="Shea T."/>
            <person name="Sykes S."/>
            <person name="Wortman J."/>
            <person name="Nusbaum C."/>
            <person name="Birren B."/>
        </authorList>
    </citation>
    <scope>NUCLEOTIDE SEQUENCE [LARGE SCALE GENOMIC DNA]</scope>
    <source>
        <strain evidence="1">CHvinca01</strain>
    </source>
</reference>
<name>W2KMS0_PHYNI</name>
<dbReference type="Proteomes" id="UP000054423">
    <property type="component" value="Unassembled WGS sequence"/>
</dbReference>
<dbReference type="EMBL" id="KI681476">
    <property type="protein sequence ID" value="ETL85924.1"/>
    <property type="molecule type" value="Genomic_DNA"/>
</dbReference>
<sequence length="63" mass="7248">MEKKFAQRMLPKWLGSGVFREKLDEKQPPVLRIRMILIVGFYDAGHSTSVVLQSLTWGNELNS</sequence>